<accession>A0ACC0VI92</accession>
<sequence length="1109" mass="123422">MPDKAVASHASRSSLPALGHEHIRIQCDQEHERDDALSPTAVTVQPTRRRALQQVATSRETASDHATEASAAHADARIDVADEETHEAAPKRERPHARASTASKTRPSRSVAAVRRVPHAWIWRNVGHTTRRKLGELRNSYFARWLAACSVLVVLFNTFALVLVQVTYVSTPNDEDDETPRACTAWLHLLIQMHYLGLPNLLLVAPVLFPTTLGLLDAMPDRRMLRRPYLLVCELIVVYQLGFMMYVAAHQVVQLPVIVTCHTVLAPRQWILFYSAILVWLVLFRQLVVFCRFLTHLKLQADGLNDACHTTAVHTWCQPLRQFVPCCTRRRQNDTVKTFKKRLYRAVACEDVDAVTALLNAAQSKYHVDSLPALYESPVLWLGAFAKSRKNPLHLAVQVGNQKIVELLLAHQLDVNALDKVERVNFNLGLVFQIMSRVLVRTQDGLPSPLRSLFCSVLLPPLHGAVTQGNVEIVRLLLNKGAHVNAVPRASFYDPGAKLLPIFVTDDPQVLRLLVAHGANFLQVAAVSLNGFVQTYATPLQQSTFTMRSDLADYLLSCGADVALTPLHQAAATDNIKQIKRLLARGIPVDTLGERVDGVHRRTPLHWAAVVGKVSAATLLLQQGANPNAKDRDGRTPLHWAARNNNDDVVRLLLTYDAEPNATDDEGLPVVCFAAEAEGVDASIFSHLVAAGATLRTQVAGGNTALHIALQRENRQTALALIQCGSSMMITNEGGKRAVDCTTSTELQFLLKKEAGTRKIMISYTHSHAHFAARVREHLESQEQLTCWMDTMDPSGIGGGAVWREEIARGISNCSLVLSIVCHGYTKSEWCLKELALAKLLRKPGILFTLLRVCVCVNDPVLGLIVEEDHPAAMASLEPLLPSRHRIRFNDFIVAKRDENPRAVVFEIDDAAFAQRWQWIRPRLMSILQDGRDWAQDEHELLRQRPQEMSAPRDEDENKTLLIYSPLGDASSLRVRLQTDLATVGFDCRVLEETCLVEQLQSCMGVVVLIEMPAFSGENGSDEAKANKIVQKQLVASMTRIVTAAQTVSPRKNVYPVLVQDNFLDLSKMYTLARSELVYFVEDGDWSRSIARLMTQLRRKQERASFAGG</sequence>
<evidence type="ECO:0000313" key="2">
    <source>
        <dbReference type="Proteomes" id="UP001163321"/>
    </source>
</evidence>
<organism evidence="1 2">
    <name type="scientific">Peronosclerospora sorghi</name>
    <dbReference type="NCBI Taxonomy" id="230839"/>
    <lineage>
        <taxon>Eukaryota</taxon>
        <taxon>Sar</taxon>
        <taxon>Stramenopiles</taxon>
        <taxon>Oomycota</taxon>
        <taxon>Peronosporomycetes</taxon>
        <taxon>Peronosporales</taxon>
        <taxon>Peronosporaceae</taxon>
        <taxon>Peronosclerospora</taxon>
    </lineage>
</organism>
<evidence type="ECO:0000313" key="1">
    <source>
        <dbReference type="EMBL" id="KAI9906159.1"/>
    </source>
</evidence>
<reference evidence="1 2" key="1">
    <citation type="journal article" date="2022" name="bioRxiv">
        <title>The genome of the oomycete Peronosclerospora sorghi, a cosmopolitan pathogen of maize and sorghum, is inflated with dispersed pseudogenes.</title>
        <authorList>
            <person name="Fletcher K."/>
            <person name="Martin F."/>
            <person name="Isakeit T."/>
            <person name="Cavanaugh K."/>
            <person name="Magill C."/>
            <person name="Michelmore R."/>
        </authorList>
    </citation>
    <scope>NUCLEOTIDE SEQUENCE [LARGE SCALE GENOMIC DNA]</scope>
    <source>
        <strain evidence="1">P6</strain>
    </source>
</reference>
<dbReference type="Proteomes" id="UP001163321">
    <property type="component" value="Chromosome 9"/>
</dbReference>
<name>A0ACC0VI92_9STRA</name>
<dbReference type="EMBL" id="CM047588">
    <property type="protein sequence ID" value="KAI9906159.1"/>
    <property type="molecule type" value="Genomic_DNA"/>
</dbReference>
<proteinExistence type="predicted"/>
<gene>
    <name evidence="1" type="ORF">PsorP6_014302</name>
</gene>
<comment type="caution">
    <text evidence="1">The sequence shown here is derived from an EMBL/GenBank/DDBJ whole genome shotgun (WGS) entry which is preliminary data.</text>
</comment>
<protein>
    <submittedName>
        <fullName evidence="1">Uncharacterized protein</fullName>
    </submittedName>
</protein>
<keyword evidence="2" id="KW-1185">Reference proteome</keyword>